<dbReference type="AlphaFoldDB" id="A0A8I1GHY8"/>
<protein>
    <submittedName>
        <fullName evidence="1">Uncharacterized protein</fullName>
    </submittedName>
</protein>
<sequence>MTHMPPRYAFNLTPDRFDTHVMSVFEDTAQSRFNRDRLLADVQGGRYDDMLPRSLGGLERLSDEANVKAAQNVIDFHFEPIVLATMPVPQARDYFHALERVMTLKSTAPLDEGGPLWIDCLHHACVFSALFQIGTHLIRQRGYRRTVLLHQGQRPEPRLAVIANVLQKYHGMRPDYIRLTGNWFFTLSQLVTPDTAIFYLADMPIEVSSRKAPRERQPTLLQLDVAPDFAVRLETLSASATLAKRLGATHLVLDFPGSGQIAIRAYDPAAPMRCPFEEWVFWPAVAPLKQAG</sequence>
<keyword evidence="2" id="KW-1185">Reference proteome</keyword>
<name>A0A8I1GHY8_9HYPH</name>
<dbReference type="EMBL" id="JAEMUK010000019">
    <property type="protein sequence ID" value="MBJ7543875.1"/>
    <property type="molecule type" value="Genomic_DNA"/>
</dbReference>
<proteinExistence type="predicted"/>
<comment type="caution">
    <text evidence="1">The sequence shown here is derived from an EMBL/GenBank/DDBJ whole genome shotgun (WGS) entry which is preliminary data.</text>
</comment>
<reference evidence="1 2" key="1">
    <citation type="submission" date="2020-12" db="EMBL/GenBank/DDBJ databases">
        <title>Revised draft genomes of Rhodomicrobium vannielii ATCC 17100 and Rhodomicrobium udaipurense JA643.</title>
        <authorList>
            <person name="Conners E.M."/>
            <person name="Davenport E.J."/>
            <person name="Bose A."/>
        </authorList>
    </citation>
    <scope>NUCLEOTIDE SEQUENCE [LARGE SCALE GENOMIC DNA]</scope>
    <source>
        <strain evidence="1 2">JA643</strain>
    </source>
</reference>
<dbReference type="Proteomes" id="UP000623250">
    <property type="component" value="Unassembled WGS sequence"/>
</dbReference>
<gene>
    <name evidence="1" type="ORF">JDN41_09905</name>
</gene>
<organism evidence="1 2">
    <name type="scientific">Rhodomicrobium udaipurense</name>
    <dbReference type="NCBI Taxonomy" id="1202716"/>
    <lineage>
        <taxon>Bacteria</taxon>
        <taxon>Pseudomonadati</taxon>
        <taxon>Pseudomonadota</taxon>
        <taxon>Alphaproteobacteria</taxon>
        <taxon>Hyphomicrobiales</taxon>
        <taxon>Hyphomicrobiaceae</taxon>
        <taxon>Rhodomicrobium</taxon>
    </lineage>
</organism>
<evidence type="ECO:0000313" key="2">
    <source>
        <dbReference type="Proteomes" id="UP000623250"/>
    </source>
</evidence>
<evidence type="ECO:0000313" key="1">
    <source>
        <dbReference type="EMBL" id="MBJ7543875.1"/>
    </source>
</evidence>
<accession>A0A8I1GHY8</accession>
<dbReference type="RefSeq" id="WP_037236991.1">
    <property type="nucleotide sequence ID" value="NZ_JAEMUK010000019.1"/>
</dbReference>